<protein>
    <submittedName>
        <fullName evidence="1">DUF2274 domain-containing protein</fullName>
    </submittedName>
</protein>
<accession>A0A2W5BW73</accession>
<comment type="caution">
    <text evidence="1">The sequence shown here is derived from an EMBL/GenBank/DDBJ whole genome shotgun (WGS) entry which is preliminary data.</text>
</comment>
<organism evidence="1 2">
    <name type="scientific">Sphingomonas sanxanigenens</name>
    <dbReference type="NCBI Taxonomy" id="397260"/>
    <lineage>
        <taxon>Bacteria</taxon>
        <taxon>Pseudomonadati</taxon>
        <taxon>Pseudomonadota</taxon>
        <taxon>Alphaproteobacteria</taxon>
        <taxon>Sphingomonadales</taxon>
        <taxon>Sphingomonadaceae</taxon>
        <taxon>Sphingomonas</taxon>
    </lineage>
</organism>
<dbReference type="AlphaFoldDB" id="A0A2W5BW73"/>
<dbReference type="Proteomes" id="UP000249066">
    <property type="component" value="Unassembled WGS sequence"/>
</dbReference>
<evidence type="ECO:0000313" key="1">
    <source>
        <dbReference type="EMBL" id="PZO87361.1"/>
    </source>
</evidence>
<evidence type="ECO:0000313" key="2">
    <source>
        <dbReference type="Proteomes" id="UP000249066"/>
    </source>
</evidence>
<gene>
    <name evidence="1" type="ORF">DI623_14890</name>
</gene>
<dbReference type="EMBL" id="QFNN01000135">
    <property type="protein sequence ID" value="PZO87361.1"/>
    <property type="molecule type" value="Genomic_DNA"/>
</dbReference>
<reference evidence="1 2" key="1">
    <citation type="submission" date="2017-08" db="EMBL/GenBank/DDBJ databases">
        <title>Infants hospitalized years apart are colonized by the same room-sourced microbial strains.</title>
        <authorList>
            <person name="Brooks B."/>
            <person name="Olm M.R."/>
            <person name="Firek B.A."/>
            <person name="Baker R."/>
            <person name="Thomas B.C."/>
            <person name="Morowitz M.J."/>
            <person name="Banfield J.F."/>
        </authorList>
    </citation>
    <scope>NUCLEOTIDE SEQUENCE [LARGE SCALE GENOMIC DNA]</scope>
    <source>
        <strain evidence="1">S2_018_000_R2_101</strain>
    </source>
</reference>
<dbReference type="Pfam" id="PF10038">
    <property type="entry name" value="DUF2274"/>
    <property type="match status" value="1"/>
</dbReference>
<name>A0A2W5BW73_9SPHN</name>
<proteinExistence type="predicted"/>
<sequence length="76" mass="8506">MADLKLGRLPDRVPVKLTISIPPELKRALDDYAAVYAATYGQQESVADLIPFMLSDFLDSDRAFLRSRRGQPDGRP</sequence>
<dbReference type="InterPro" id="IPR018733">
    <property type="entry name" value="DUF2274"/>
</dbReference>